<evidence type="ECO:0000313" key="2">
    <source>
        <dbReference type="Proteomes" id="UP000708338"/>
    </source>
</evidence>
<gene>
    <name evidence="1" type="ORF">GPL26_24440</name>
</gene>
<dbReference type="AlphaFoldDB" id="A0AA41FJI9"/>
<comment type="caution">
    <text evidence="1">The sequence shown here is derived from an EMBL/GenBank/DDBJ whole genome shotgun (WGS) entry which is preliminary data.</text>
</comment>
<sequence length="92" mass="10857">MTNKDVSKILKDAQKFWTKWRDNVPPRDSDQWDILLSEADAIKARYGTHLVRKWEGPAPTMEEEPVAAPIVNWFMDELEARERERYEKGVPE</sequence>
<organism evidence="1 2">
    <name type="scientific">Enterocloster citroniae</name>
    <dbReference type="NCBI Taxonomy" id="358743"/>
    <lineage>
        <taxon>Bacteria</taxon>
        <taxon>Bacillati</taxon>
        <taxon>Bacillota</taxon>
        <taxon>Clostridia</taxon>
        <taxon>Lachnospirales</taxon>
        <taxon>Lachnospiraceae</taxon>
        <taxon>Enterocloster</taxon>
    </lineage>
</organism>
<dbReference type="EMBL" id="WQPS01000065">
    <property type="protein sequence ID" value="MBT9812748.1"/>
    <property type="molecule type" value="Genomic_DNA"/>
</dbReference>
<evidence type="ECO:0000313" key="1">
    <source>
        <dbReference type="EMBL" id="MBT9812748.1"/>
    </source>
</evidence>
<accession>A0AA41FJI9</accession>
<dbReference type="RefSeq" id="WP_117451938.1">
    <property type="nucleotide sequence ID" value="NZ_CABJDD010000018.1"/>
</dbReference>
<protein>
    <submittedName>
        <fullName evidence="1">Uncharacterized protein</fullName>
    </submittedName>
</protein>
<proteinExistence type="predicted"/>
<dbReference type="Proteomes" id="UP000708338">
    <property type="component" value="Unassembled WGS sequence"/>
</dbReference>
<name>A0AA41FJI9_9FIRM</name>
<reference evidence="1" key="1">
    <citation type="journal article" date="2021" name="Gut Microbes">
        <title>A synthetic consortium of 100 gut commensals modulates the composition and function in a colon model of the microbiome of elderly subjects.</title>
        <authorList>
            <person name="Perez M."/>
            <person name="Ntemiri A."/>
            <person name="Tan H."/>
            <person name="Harris H.M.B."/>
            <person name="Roager H.M."/>
            <person name="Ribiere C."/>
            <person name="O'Toole P.W."/>
        </authorList>
    </citation>
    <scope>NUCLEOTIDE SEQUENCE</scope>
    <source>
        <strain evidence="1">MCC335</strain>
    </source>
</reference>